<feature type="chain" id="PRO_5019263297" evidence="1">
    <location>
        <begin position="46"/>
        <end position="226"/>
    </location>
</feature>
<protein>
    <submittedName>
        <fullName evidence="3">PEP-CTERM sorting domain-containing protein</fullName>
    </submittedName>
</protein>
<keyword evidence="1" id="KW-0732">Signal</keyword>
<reference evidence="3 4" key="1">
    <citation type="submission" date="2019-01" db="EMBL/GenBank/DDBJ databases">
        <authorList>
            <person name="Chen W.-M."/>
        </authorList>
    </citation>
    <scope>NUCLEOTIDE SEQUENCE [LARGE SCALE GENOMIC DNA]</scope>
    <source>
        <strain evidence="3 4">KYPY4</strain>
    </source>
</reference>
<keyword evidence="4" id="KW-1185">Reference proteome</keyword>
<gene>
    <name evidence="3" type="ORF">EOE66_02990</name>
</gene>
<dbReference type="AlphaFoldDB" id="A0A437RRY3"/>
<organism evidence="3 4">
    <name type="scientific">Rubrivivax rivuli</name>
    <dbReference type="NCBI Taxonomy" id="1862385"/>
    <lineage>
        <taxon>Bacteria</taxon>
        <taxon>Pseudomonadati</taxon>
        <taxon>Pseudomonadota</taxon>
        <taxon>Betaproteobacteria</taxon>
        <taxon>Burkholderiales</taxon>
        <taxon>Sphaerotilaceae</taxon>
        <taxon>Rubrivivax</taxon>
    </lineage>
</organism>
<accession>A0A437RRY3</accession>
<evidence type="ECO:0000313" key="3">
    <source>
        <dbReference type="EMBL" id="RVU49548.1"/>
    </source>
</evidence>
<dbReference type="NCBIfam" id="TIGR02595">
    <property type="entry name" value="PEP_CTERM"/>
    <property type="match status" value="1"/>
</dbReference>
<feature type="signal peptide" evidence="1">
    <location>
        <begin position="1"/>
        <end position="45"/>
    </location>
</feature>
<sequence>MHLNPFDLRTPGVPMTSRFIPSTARTSIALAIGAGALFAAATAHAQVVSSGIVNLNIPASTNGLYLNVVTGANNLPAGGTGTTVPGWDINPWSATGLAFFSPTAPAGGAYVITSANNVTNLAPGSLVGATSTFGSGTTAFQSQWLLNSSNNFFGFRFVNEAGGTTHYGWAQIAIGAALTQRTLVQYAFEATPGASIAVVPEPGTYAMMGLGVIALLAARRRLSKQA</sequence>
<comment type="caution">
    <text evidence="3">The sequence shown here is derived from an EMBL/GenBank/DDBJ whole genome shotgun (WGS) entry which is preliminary data.</text>
</comment>
<dbReference type="Proteomes" id="UP000285575">
    <property type="component" value="Unassembled WGS sequence"/>
</dbReference>
<name>A0A437RRY3_9BURK</name>
<dbReference type="Pfam" id="PF07589">
    <property type="entry name" value="PEP-CTERM"/>
    <property type="match status" value="1"/>
</dbReference>
<evidence type="ECO:0000313" key="4">
    <source>
        <dbReference type="Proteomes" id="UP000285575"/>
    </source>
</evidence>
<proteinExistence type="predicted"/>
<dbReference type="EMBL" id="SACR01000001">
    <property type="protein sequence ID" value="RVU49548.1"/>
    <property type="molecule type" value="Genomic_DNA"/>
</dbReference>
<evidence type="ECO:0000256" key="1">
    <source>
        <dbReference type="SAM" id="SignalP"/>
    </source>
</evidence>
<feature type="domain" description="Ice-binding protein C-terminal" evidence="2">
    <location>
        <begin position="199"/>
        <end position="221"/>
    </location>
</feature>
<dbReference type="InterPro" id="IPR013424">
    <property type="entry name" value="Ice-binding_C"/>
</dbReference>
<evidence type="ECO:0000259" key="2">
    <source>
        <dbReference type="Pfam" id="PF07589"/>
    </source>
</evidence>
<dbReference type="OrthoDB" id="8708448at2"/>